<evidence type="ECO:0000313" key="3">
    <source>
        <dbReference type="Proteomes" id="UP000004946"/>
    </source>
</evidence>
<keyword evidence="3" id="KW-1185">Reference proteome</keyword>
<organism evidence="2 3">
    <name type="scientific">Parascardovia denticolens DSM 10105 = JCM 12538</name>
    <dbReference type="NCBI Taxonomy" id="864564"/>
    <lineage>
        <taxon>Bacteria</taxon>
        <taxon>Bacillati</taxon>
        <taxon>Actinomycetota</taxon>
        <taxon>Actinomycetes</taxon>
        <taxon>Bifidobacteriales</taxon>
        <taxon>Bifidobacteriaceae</taxon>
        <taxon>Parascardovia</taxon>
    </lineage>
</organism>
<gene>
    <name evidence="2" type="ORF">HMPREF0620_0226</name>
</gene>
<dbReference type="HOGENOM" id="CLU_2618813_0_0_11"/>
<evidence type="ECO:0000256" key="1">
    <source>
        <dbReference type="SAM" id="MobiDB-lite"/>
    </source>
</evidence>
<protein>
    <submittedName>
        <fullName evidence="2">Uncharacterized protein</fullName>
    </submittedName>
</protein>
<feature type="compositionally biased region" description="Pro residues" evidence="1">
    <location>
        <begin position="69"/>
        <end position="78"/>
    </location>
</feature>
<dbReference type="EMBL" id="AEON01000001">
    <property type="protein sequence ID" value="EFT83221.1"/>
    <property type="molecule type" value="Genomic_DNA"/>
</dbReference>
<dbReference type="AlphaFoldDB" id="E6JZX9"/>
<name>E6JZX9_PARDN</name>
<feature type="region of interest" description="Disordered" evidence="1">
    <location>
        <begin position="37"/>
        <end position="78"/>
    </location>
</feature>
<accession>E6JZX9</accession>
<evidence type="ECO:0000313" key="2">
    <source>
        <dbReference type="EMBL" id="EFT83221.1"/>
    </source>
</evidence>
<proteinExistence type="predicted"/>
<dbReference type="Proteomes" id="UP000004946">
    <property type="component" value="Chromosome"/>
</dbReference>
<comment type="caution">
    <text evidence="2">The sequence shown here is derived from an EMBL/GenBank/DDBJ whole genome shotgun (WGS) entry which is preliminary data.</text>
</comment>
<sequence>MGSGRSTPINGKSLTIESDSLLITVWVLLLVVSQGFSPLPDRAWTGSGEEENRKEPTPRVWVPEGFIPPSQPIPGPSP</sequence>
<reference evidence="2 3" key="1">
    <citation type="submission" date="2010-12" db="EMBL/GenBank/DDBJ databases">
        <authorList>
            <person name="Muzny D."/>
            <person name="Qin X."/>
            <person name="Buhay C."/>
            <person name="Dugan-Rocha S."/>
            <person name="Ding Y."/>
            <person name="Chen G."/>
            <person name="Hawes A."/>
            <person name="Holder M."/>
            <person name="Jhangiani S."/>
            <person name="Johnson A."/>
            <person name="Khan Z."/>
            <person name="Li Z."/>
            <person name="Liu W."/>
            <person name="Liu X."/>
            <person name="Perez L."/>
            <person name="Shen H."/>
            <person name="Wang Q."/>
            <person name="Watt J."/>
            <person name="Xi L."/>
            <person name="Xin Y."/>
            <person name="Zhou J."/>
            <person name="Deng J."/>
            <person name="Jiang H."/>
            <person name="Liu Y."/>
            <person name="Qu J."/>
            <person name="Song X.-Z."/>
            <person name="Zhang L."/>
            <person name="Villasana D."/>
            <person name="Johnson A."/>
            <person name="Liu J."/>
            <person name="Liyanage D."/>
            <person name="Lorensuhewa L."/>
            <person name="Robinson T."/>
            <person name="Song A."/>
            <person name="Song B.-B."/>
            <person name="Dinh H."/>
            <person name="Thornton R."/>
            <person name="Coyle M."/>
            <person name="Francisco L."/>
            <person name="Jackson L."/>
            <person name="Javaid M."/>
            <person name="Korchina V."/>
            <person name="Kovar C."/>
            <person name="Mata R."/>
            <person name="Mathew T."/>
            <person name="Ngo R."/>
            <person name="Nguyen L."/>
            <person name="Nguyen N."/>
            <person name="Okwuonu G."/>
            <person name="Ongeri F."/>
            <person name="Pham C."/>
            <person name="Simmons D."/>
            <person name="Wilczek-Boney K."/>
            <person name="Hale W."/>
            <person name="Jakkamsetti A."/>
            <person name="Pham P."/>
            <person name="Ruth R."/>
            <person name="San Lucas F."/>
            <person name="Warren J."/>
            <person name="Zhang J."/>
            <person name="Zhao Z."/>
            <person name="Zhou C."/>
            <person name="Zhu D."/>
            <person name="Lee S."/>
            <person name="Bess C."/>
            <person name="Blankenburg K."/>
            <person name="Forbes L."/>
            <person name="Fu Q."/>
            <person name="Gubbala S."/>
            <person name="Hirani K."/>
            <person name="Jayaseelan J.C."/>
            <person name="Lara F."/>
            <person name="Munidasa M."/>
            <person name="Palculict T."/>
            <person name="Patil S."/>
            <person name="Pu L.-L."/>
            <person name="Saada N."/>
            <person name="Tang L."/>
            <person name="Weissenberger G."/>
            <person name="Zhu Y."/>
            <person name="Hemphill L."/>
            <person name="Shang Y."/>
            <person name="Youmans B."/>
            <person name="Ayvaz T."/>
            <person name="Ross M."/>
            <person name="Santibanez J."/>
            <person name="Aqrawi P."/>
            <person name="Gross S."/>
            <person name="Joshi V."/>
            <person name="Fowler G."/>
            <person name="Nazareth L."/>
            <person name="Reid J."/>
            <person name="Worley K."/>
            <person name="Petrosino J."/>
            <person name="Highlander S."/>
            <person name="Gibbs R."/>
        </authorList>
    </citation>
    <scope>NUCLEOTIDE SEQUENCE [LARGE SCALE GENOMIC DNA]</scope>
    <source>
        <strain evidence="2 3">DSM 10105</strain>
    </source>
</reference>